<comment type="caution">
    <text evidence="2">The sequence shown here is derived from an EMBL/GenBank/DDBJ whole genome shotgun (WGS) entry which is preliminary data.</text>
</comment>
<feature type="compositionally biased region" description="Low complexity" evidence="1">
    <location>
        <begin position="42"/>
        <end position="54"/>
    </location>
</feature>
<gene>
    <name evidence="2" type="ORF">E2493_06235</name>
</gene>
<proteinExistence type="predicted"/>
<dbReference type="AlphaFoldDB" id="A0A4Y8ZSX4"/>
<sequence>MTSWTPSKRPVIEFGPTAGLVYENGRFFDPSTGEQIDPANRPSPITAPAPAAAAAPPPSRPLAPPSLPSFDPPAPQAAPALGGGTSVSSLPSFSPPAAASPLPTFQDPAVSPVGFAPPSPPFVAAPSGGLILAQDYTPAPIVPGYAQARSGVPFTAPQAADIGNLFARMTGGADLLGAVYGRGF</sequence>
<evidence type="ECO:0000313" key="2">
    <source>
        <dbReference type="EMBL" id="TFI59120.1"/>
    </source>
</evidence>
<keyword evidence="3" id="KW-1185">Reference proteome</keyword>
<reference evidence="2 3" key="1">
    <citation type="submission" date="2019-03" db="EMBL/GenBank/DDBJ databases">
        <title>Genome sequence of Sphingomonas sp. 17J27-24.</title>
        <authorList>
            <person name="Kim M."/>
            <person name="Maeng S."/>
            <person name="Sathiyaraj S."/>
        </authorList>
    </citation>
    <scope>NUCLEOTIDE SEQUENCE [LARGE SCALE GENOMIC DNA]</scope>
    <source>
        <strain evidence="2 3">17J27-24</strain>
    </source>
</reference>
<protein>
    <submittedName>
        <fullName evidence="2">Uncharacterized protein</fullName>
    </submittedName>
</protein>
<feature type="compositionally biased region" description="Pro residues" evidence="1">
    <location>
        <begin position="55"/>
        <end position="76"/>
    </location>
</feature>
<feature type="region of interest" description="Disordered" evidence="1">
    <location>
        <begin position="24"/>
        <end position="107"/>
    </location>
</feature>
<accession>A0A4Y8ZSX4</accession>
<dbReference type="RefSeq" id="WP_135084835.1">
    <property type="nucleotide sequence ID" value="NZ_SPDV01000009.1"/>
</dbReference>
<name>A0A4Y8ZSX4_9SPHN</name>
<evidence type="ECO:0000256" key="1">
    <source>
        <dbReference type="SAM" id="MobiDB-lite"/>
    </source>
</evidence>
<evidence type="ECO:0000313" key="3">
    <source>
        <dbReference type="Proteomes" id="UP000298213"/>
    </source>
</evidence>
<organism evidence="2 3">
    <name type="scientific">Sphingomonas parva</name>
    <dbReference type="NCBI Taxonomy" id="2555898"/>
    <lineage>
        <taxon>Bacteria</taxon>
        <taxon>Pseudomonadati</taxon>
        <taxon>Pseudomonadota</taxon>
        <taxon>Alphaproteobacteria</taxon>
        <taxon>Sphingomonadales</taxon>
        <taxon>Sphingomonadaceae</taxon>
        <taxon>Sphingomonas</taxon>
    </lineage>
</organism>
<feature type="compositionally biased region" description="Low complexity" evidence="1">
    <location>
        <begin position="88"/>
        <end position="107"/>
    </location>
</feature>
<dbReference type="Proteomes" id="UP000298213">
    <property type="component" value="Unassembled WGS sequence"/>
</dbReference>
<dbReference type="EMBL" id="SPDV01000009">
    <property type="protein sequence ID" value="TFI59120.1"/>
    <property type="molecule type" value="Genomic_DNA"/>
</dbReference>